<dbReference type="InterPro" id="IPR013489">
    <property type="entry name" value="CRISPR-assoc_prot_Csm6"/>
</dbReference>
<name>A0A380G2W2_STAIN</name>
<evidence type="ECO:0000313" key="3">
    <source>
        <dbReference type="EMBL" id="SUM45504.1"/>
    </source>
</evidence>
<evidence type="ECO:0000259" key="1">
    <source>
        <dbReference type="Pfam" id="PF09659"/>
    </source>
</evidence>
<reference evidence="3 4" key="1">
    <citation type="submission" date="2018-06" db="EMBL/GenBank/DDBJ databases">
        <authorList>
            <consortium name="Pathogen Informatics"/>
            <person name="Doyle S."/>
        </authorList>
    </citation>
    <scope>NUCLEOTIDE SEQUENCE [LARGE SCALE GENOMIC DNA]</scope>
    <source>
        <strain evidence="4">NCTC 11048</strain>
    </source>
</reference>
<dbReference type="STRING" id="1141106.GCA_000308095_00915"/>
<sequence>MKVLFSPIGNTDPWNHNYDGAMLHIVRHYMPEYVYLYFTESIWEGTERIPGRKTFDWEAIVQSVSPTTKVKLIIENIVHEHDFDSYKETFHEHIQKIRYRHDEPEILLNVTSGTPQMESTLCLEYITYPEQKVCIQVAAPDPSNNGVRHFANPSHQMEELIEVSQREKSAPARSKPINIISFREAMLRSQLKELIKHYDYEAAYHVISEHSELRNSHILQEELLALTKQIKTHTVFPELIEKYTNKDLQKVLLHYLLLSMRYKRHDVAETLIRVKSIAEYILRYYIDQKWPSFIIDKKGKPYINHNGAKQSAQIGKYKLYLQQQGKNIDAKYTVSLPAYIDIIAAIDQKSPILNASQSIMNINDLRNSIAHQLEPLKLESKKNMEKIKKAVEAIPEMISHSFPDIKKEDFDFLEYKNEKLIGLL</sequence>
<dbReference type="NCBIfam" id="TIGR02672">
    <property type="entry name" value="cas_csm6"/>
    <property type="match status" value="1"/>
</dbReference>
<proteinExistence type="predicted"/>
<accession>A0A380G2W2</accession>
<evidence type="ECO:0000313" key="4">
    <source>
        <dbReference type="Proteomes" id="UP000255549"/>
    </source>
</evidence>
<dbReference type="RefSeq" id="WP_019168792.1">
    <property type="nucleotide sequence ID" value="NZ_PPQH01000004.1"/>
</dbReference>
<evidence type="ECO:0000259" key="2">
    <source>
        <dbReference type="Pfam" id="PF22208"/>
    </source>
</evidence>
<dbReference type="EMBL" id="UHDP01000003">
    <property type="protein sequence ID" value="SUM45504.1"/>
    <property type="molecule type" value="Genomic_DNA"/>
</dbReference>
<protein>
    <submittedName>
        <fullName evidence="3">CRISPR-associated protein</fullName>
    </submittedName>
</protein>
<keyword evidence="4" id="KW-1185">Reference proteome</keyword>
<feature type="domain" description="Csm6 HEPN" evidence="1">
    <location>
        <begin position="250"/>
        <end position="421"/>
    </location>
</feature>
<gene>
    <name evidence="3" type="ORF">NCTC11048_00488</name>
</gene>
<dbReference type="Pfam" id="PF09659">
    <property type="entry name" value="Cas_Csm6_HEPN"/>
    <property type="match status" value="1"/>
</dbReference>
<dbReference type="OrthoDB" id="5243123at2"/>
<organism evidence="3 4">
    <name type="scientific">Staphylococcus intermedius NCTC 11048</name>
    <dbReference type="NCBI Taxonomy" id="1141106"/>
    <lineage>
        <taxon>Bacteria</taxon>
        <taxon>Bacillati</taxon>
        <taxon>Bacillota</taxon>
        <taxon>Bacilli</taxon>
        <taxon>Bacillales</taxon>
        <taxon>Staphylococcaceae</taxon>
        <taxon>Staphylococcus</taxon>
        <taxon>Staphylococcus intermedius group</taxon>
    </lineage>
</organism>
<dbReference type="InterPro" id="IPR053955">
    <property type="entry name" value="Csm6_CARF"/>
</dbReference>
<dbReference type="AlphaFoldDB" id="A0A380G2W2"/>
<dbReference type="Proteomes" id="UP000255549">
    <property type="component" value="Unassembled WGS sequence"/>
</dbReference>
<feature type="domain" description="Csm6 CARF" evidence="2">
    <location>
        <begin position="70"/>
        <end position="173"/>
    </location>
</feature>
<dbReference type="Pfam" id="PF22208">
    <property type="entry name" value="Cas_Csm6_CARF"/>
    <property type="match status" value="1"/>
</dbReference>
<dbReference type="InterPro" id="IPR053941">
    <property type="entry name" value="Csm6_HEPN"/>
</dbReference>
<dbReference type="Pfam" id="PF22206">
    <property type="entry name" value="Cas_Csm6_6H"/>
    <property type="match status" value="1"/>
</dbReference>